<name>A0ACB9EEZ7_ARCLA</name>
<keyword evidence="2" id="KW-1185">Reference proteome</keyword>
<evidence type="ECO:0000313" key="2">
    <source>
        <dbReference type="Proteomes" id="UP001055879"/>
    </source>
</evidence>
<reference evidence="1 2" key="2">
    <citation type="journal article" date="2022" name="Mol. Ecol. Resour.">
        <title>The genomes of chicory, endive, great burdock and yacon provide insights into Asteraceae paleo-polyploidization history and plant inulin production.</title>
        <authorList>
            <person name="Fan W."/>
            <person name="Wang S."/>
            <person name="Wang H."/>
            <person name="Wang A."/>
            <person name="Jiang F."/>
            <person name="Liu H."/>
            <person name="Zhao H."/>
            <person name="Xu D."/>
            <person name="Zhang Y."/>
        </authorList>
    </citation>
    <scope>NUCLEOTIDE SEQUENCE [LARGE SCALE GENOMIC DNA]</scope>
    <source>
        <strain evidence="2">cv. Niubang</strain>
    </source>
</reference>
<protein>
    <submittedName>
        <fullName evidence="1">Uncharacterized protein</fullName>
    </submittedName>
</protein>
<accession>A0ACB9EEZ7</accession>
<dbReference type="EMBL" id="CM042048">
    <property type="protein sequence ID" value="KAI3757270.1"/>
    <property type="molecule type" value="Genomic_DNA"/>
</dbReference>
<evidence type="ECO:0000313" key="1">
    <source>
        <dbReference type="EMBL" id="KAI3757270.1"/>
    </source>
</evidence>
<reference evidence="2" key="1">
    <citation type="journal article" date="2022" name="Mol. Ecol. Resour.">
        <title>The genomes of chicory, endive, great burdock and yacon provide insights into Asteraceae palaeo-polyploidization history and plant inulin production.</title>
        <authorList>
            <person name="Fan W."/>
            <person name="Wang S."/>
            <person name="Wang H."/>
            <person name="Wang A."/>
            <person name="Jiang F."/>
            <person name="Liu H."/>
            <person name="Zhao H."/>
            <person name="Xu D."/>
            <person name="Zhang Y."/>
        </authorList>
    </citation>
    <scope>NUCLEOTIDE SEQUENCE [LARGE SCALE GENOMIC DNA]</scope>
    <source>
        <strain evidence="2">cv. Niubang</strain>
    </source>
</reference>
<dbReference type="Proteomes" id="UP001055879">
    <property type="component" value="Linkage Group LG02"/>
</dbReference>
<sequence length="121" mass="13565">MLKLRMLLCIMISILCDNVKTLAAHLYSPQKLVLQQPRNLKETQVLDGSNPSSIVQQKLVPQPVSKVGGAWSTPNPRSLVSPHTTNMQMGITTIWSLLFLMFHSSSHIYKGCNLKEVEINH</sequence>
<organism evidence="1 2">
    <name type="scientific">Arctium lappa</name>
    <name type="common">Greater burdock</name>
    <name type="synonym">Lappa major</name>
    <dbReference type="NCBI Taxonomy" id="4217"/>
    <lineage>
        <taxon>Eukaryota</taxon>
        <taxon>Viridiplantae</taxon>
        <taxon>Streptophyta</taxon>
        <taxon>Embryophyta</taxon>
        <taxon>Tracheophyta</taxon>
        <taxon>Spermatophyta</taxon>
        <taxon>Magnoliopsida</taxon>
        <taxon>eudicotyledons</taxon>
        <taxon>Gunneridae</taxon>
        <taxon>Pentapetalae</taxon>
        <taxon>asterids</taxon>
        <taxon>campanulids</taxon>
        <taxon>Asterales</taxon>
        <taxon>Asteraceae</taxon>
        <taxon>Carduoideae</taxon>
        <taxon>Cardueae</taxon>
        <taxon>Arctiinae</taxon>
        <taxon>Arctium</taxon>
    </lineage>
</organism>
<gene>
    <name evidence="1" type="ORF">L6452_04804</name>
</gene>
<proteinExistence type="predicted"/>
<comment type="caution">
    <text evidence="1">The sequence shown here is derived from an EMBL/GenBank/DDBJ whole genome shotgun (WGS) entry which is preliminary data.</text>
</comment>